<keyword evidence="5" id="KW-0539">Nucleus</keyword>
<dbReference type="PANTHER" id="PTHR31541">
    <property type="entry name" value="B3 DOMAIN PLANT PROTEIN-RELATED"/>
    <property type="match status" value="1"/>
</dbReference>
<evidence type="ECO:0000256" key="1">
    <source>
        <dbReference type="ARBA" id="ARBA00004123"/>
    </source>
</evidence>
<dbReference type="GO" id="GO:0005634">
    <property type="term" value="C:nucleus"/>
    <property type="evidence" value="ECO:0007669"/>
    <property type="project" value="UniProtKB-SubCell"/>
</dbReference>
<dbReference type="GO" id="GO:0003677">
    <property type="term" value="F:DNA binding"/>
    <property type="evidence" value="ECO:0007669"/>
    <property type="project" value="UniProtKB-KW"/>
</dbReference>
<sequence length="298" mass="34145">MAARAAKMKHDIDKLKHPGNNSVVPKEPKAVLEKFMNDAILAQRKRPYSMCKVLTFMRSERSHDKQSYSQNSNPRLLTTFEEKHLQLHQVLTSIQAQRKNEQKVRSCEEEENKDWGSNAKIKSSSCRGNLMNQSPTPKLPKEFIDKIEAMGGTDIMLVIQKKLFPSDLDKGLAQLSMPLKQLRSDFLTEEEKSMLNAQEEIPTMLIDPRHEEFKIVLRQWDMPKNTGKVSSMYTVRTDWNEVQLSNELKEHNVVQVWSFRLGQQSSDNASSSSSSQERGSLHFALVLVEKAKDSKKDA</sequence>
<comment type="subcellular location">
    <subcellularLocation>
        <location evidence="1">Nucleus</location>
    </subcellularLocation>
</comment>
<dbReference type="PANTHER" id="PTHR31541:SF25">
    <property type="entry name" value="GAMMA-GLIADIN B"/>
    <property type="match status" value="1"/>
</dbReference>
<dbReference type="InterPro" id="IPR015300">
    <property type="entry name" value="DNA-bd_pseudobarrel_sf"/>
</dbReference>
<evidence type="ECO:0000256" key="5">
    <source>
        <dbReference type="ARBA" id="ARBA00023242"/>
    </source>
</evidence>
<dbReference type="AlphaFoldDB" id="A0AAN7EHU5"/>
<keyword evidence="3" id="KW-0238">DNA-binding</keyword>
<evidence type="ECO:0008006" key="9">
    <source>
        <dbReference type="Google" id="ProtNLM"/>
    </source>
</evidence>
<organism evidence="7 8">
    <name type="scientific">Quercus rubra</name>
    <name type="common">Northern red oak</name>
    <name type="synonym">Quercus borealis</name>
    <dbReference type="NCBI Taxonomy" id="3512"/>
    <lineage>
        <taxon>Eukaryota</taxon>
        <taxon>Viridiplantae</taxon>
        <taxon>Streptophyta</taxon>
        <taxon>Embryophyta</taxon>
        <taxon>Tracheophyta</taxon>
        <taxon>Spermatophyta</taxon>
        <taxon>Magnoliopsida</taxon>
        <taxon>eudicotyledons</taxon>
        <taxon>Gunneridae</taxon>
        <taxon>Pentapetalae</taxon>
        <taxon>rosids</taxon>
        <taxon>fabids</taxon>
        <taxon>Fagales</taxon>
        <taxon>Fagaceae</taxon>
        <taxon>Quercus</taxon>
    </lineage>
</organism>
<evidence type="ECO:0000313" key="7">
    <source>
        <dbReference type="EMBL" id="KAK4571998.1"/>
    </source>
</evidence>
<feature type="region of interest" description="Disordered" evidence="6">
    <location>
        <begin position="1"/>
        <end position="25"/>
    </location>
</feature>
<evidence type="ECO:0000256" key="4">
    <source>
        <dbReference type="ARBA" id="ARBA00023163"/>
    </source>
</evidence>
<evidence type="ECO:0000313" key="8">
    <source>
        <dbReference type="Proteomes" id="UP001324115"/>
    </source>
</evidence>
<protein>
    <recommendedName>
        <fullName evidence="9">B3 domain-containing protein</fullName>
    </recommendedName>
</protein>
<proteinExistence type="predicted"/>
<accession>A0AAN7EHU5</accession>
<reference evidence="7 8" key="1">
    <citation type="journal article" date="2023" name="G3 (Bethesda)">
        <title>A haplotype-resolved chromosome-scale genome for Quercus rubra L. provides insights into the genetics of adaptive traits for red oak species.</title>
        <authorList>
            <person name="Kapoor B."/>
            <person name="Jenkins J."/>
            <person name="Schmutz J."/>
            <person name="Zhebentyayeva T."/>
            <person name="Kuelheim C."/>
            <person name="Coggeshall M."/>
            <person name="Heim C."/>
            <person name="Lasky J.R."/>
            <person name="Leites L."/>
            <person name="Islam-Faridi N."/>
            <person name="Romero-Severson J."/>
            <person name="DeLeo V.L."/>
            <person name="Lucas S.M."/>
            <person name="Lazic D."/>
            <person name="Gailing O."/>
            <person name="Carlson J."/>
            <person name="Staton M."/>
        </authorList>
    </citation>
    <scope>NUCLEOTIDE SEQUENCE [LARGE SCALE GENOMIC DNA]</scope>
    <source>
        <strain evidence="7">Pseudo-F2</strain>
    </source>
</reference>
<keyword evidence="8" id="KW-1185">Reference proteome</keyword>
<dbReference type="Gene3D" id="2.40.330.10">
    <property type="entry name" value="DNA-binding pseudobarrel domain"/>
    <property type="match status" value="1"/>
</dbReference>
<dbReference type="SUPFAM" id="SSF101936">
    <property type="entry name" value="DNA-binding pseudobarrel domain"/>
    <property type="match status" value="1"/>
</dbReference>
<dbReference type="InterPro" id="IPR005508">
    <property type="entry name" value="At2g31720-like"/>
</dbReference>
<dbReference type="Pfam" id="PF03754">
    <property type="entry name" value="At2g31720-like"/>
    <property type="match status" value="1"/>
</dbReference>
<dbReference type="EMBL" id="JAXUIC010000009">
    <property type="protein sequence ID" value="KAK4571998.1"/>
    <property type="molecule type" value="Genomic_DNA"/>
</dbReference>
<name>A0AAN7EHU5_QUERU</name>
<keyword evidence="4" id="KW-0804">Transcription</keyword>
<keyword evidence="2" id="KW-0805">Transcription regulation</keyword>
<gene>
    <name evidence="7" type="ORF">RGQ29_030412</name>
</gene>
<evidence type="ECO:0000256" key="3">
    <source>
        <dbReference type="ARBA" id="ARBA00023125"/>
    </source>
</evidence>
<comment type="caution">
    <text evidence="7">The sequence shown here is derived from an EMBL/GenBank/DDBJ whole genome shotgun (WGS) entry which is preliminary data.</text>
</comment>
<dbReference type="Proteomes" id="UP001324115">
    <property type="component" value="Unassembled WGS sequence"/>
</dbReference>
<evidence type="ECO:0000256" key="6">
    <source>
        <dbReference type="SAM" id="MobiDB-lite"/>
    </source>
</evidence>
<evidence type="ECO:0000256" key="2">
    <source>
        <dbReference type="ARBA" id="ARBA00023015"/>
    </source>
</evidence>